<gene>
    <name evidence="5" type="ORF">HXA33_05160</name>
</gene>
<dbReference type="InterPro" id="IPR027065">
    <property type="entry name" value="Lon_Prtase"/>
</dbReference>
<dbReference type="SUPFAM" id="SSF54211">
    <property type="entry name" value="Ribosomal protein S5 domain 2-like"/>
    <property type="match status" value="1"/>
</dbReference>
<proteinExistence type="inferred from homology"/>
<evidence type="ECO:0000256" key="1">
    <source>
        <dbReference type="PROSITE-ProRule" id="PRU01122"/>
    </source>
</evidence>
<dbReference type="EMBL" id="JABXYM010000001">
    <property type="protein sequence ID" value="MCR6095927.1"/>
    <property type="molecule type" value="Genomic_DNA"/>
</dbReference>
<feature type="transmembrane region" description="Helical" evidence="2">
    <location>
        <begin position="12"/>
        <end position="34"/>
    </location>
</feature>
<dbReference type="Pfam" id="PF05362">
    <property type="entry name" value="Lon_C"/>
    <property type="match status" value="1"/>
</dbReference>
<dbReference type="SMART" id="SM00228">
    <property type="entry name" value="PDZ"/>
    <property type="match status" value="1"/>
</dbReference>
<evidence type="ECO:0000259" key="4">
    <source>
        <dbReference type="PROSITE" id="PS51786"/>
    </source>
</evidence>
<keyword evidence="2" id="KW-0472">Membrane</keyword>
<name>A0A9Q4FYA3_SALAG</name>
<dbReference type="InterPro" id="IPR036034">
    <property type="entry name" value="PDZ_sf"/>
</dbReference>
<feature type="active site" evidence="1">
    <location>
        <position position="244"/>
    </location>
</feature>
<feature type="domain" description="PDZ" evidence="3">
    <location>
        <begin position="105"/>
        <end position="166"/>
    </location>
</feature>
<dbReference type="NCBIfam" id="NF041438">
    <property type="entry name" value="SepM_fam_S16"/>
    <property type="match status" value="1"/>
</dbReference>
<comment type="catalytic activity">
    <reaction evidence="1">
        <text>Hydrolysis of proteins in presence of ATP.</text>
        <dbReference type="EC" id="3.4.21.53"/>
    </reaction>
</comment>
<keyword evidence="1" id="KW-0720">Serine protease</keyword>
<dbReference type="InterPro" id="IPR014721">
    <property type="entry name" value="Ribsml_uS5_D2-typ_fold_subgr"/>
</dbReference>
<dbReference type="InterPro" id="IPR008269">
    <property type="entry name" value="Lon_proteolytic"/>
</dbReference>
<evidence type="ECO:0000313" key="5">
    <source>
        <dbReference type="EMBL" id="MCR6095927.1"/>
    </source>
</evidence>
<dbReference type="GO" id="GO:0006508">
    <property type="term" value="P:proteolysis"/>
    <property type="evidence" value="ECO:0007669"/>
    <property type="project" value="UniProtKB-KW"/>
</dbReference>
<keyword evidence="2" id="KW-1133">Transmembrane helix</keyword>
<dbReference type="GO" id="GO:0004176">
    <property type="term" value="F:ATP-dependent peptidase activity"/>
    <property type="evidence" value="ECO:0007669"/>
    <property type="project" value="UniProtKB-UniRule"/>
</dbReference>
<evidence type="ECO:0000313" key="6">
    <source>
        <dbReference type="Proteomes" id="UP001057753"/>
    </source>
</evidence>
<dbReference type="InterPro" id="IPR020568">
    <property type="entry name" value="Ribosomal_Su5_D2-typ_SF"/>
</dbReference>
<feature type="domain" description="Lon proteolytic" evidence="4">
    <location>
        <begin position="239"/>
        <end position="346"/>
    </location>
</feature>
<evidence type="ECO:0000256" key="2">
    <source>
        <dbReference type="SAM" id="Phobius"/>
    </source>
</evidence>
<dbReference type="Gene3D" id="3.30.230.10">
    <property type="match status" value="1"/>
</dbReference>
<dbReference type="AlphaFoldDB" id="A0A9Q4FYA3"/>
<sequence length="347" mass="38367">MRETTNTSNKSWLRWLVLIGILIIINFVQLPYYFSVPGEAKILTEVIEVEDGNPYEGTFMLTTIRMGKANIVNYVWALVSDKRELIPEDQVRPEGETDEEYHHRQLMMMTGSQELAVIVAYNYAGEEAYFENHGVLVTSVIPGMAAEGHLDIGDRIVAIDGEEVLEIETLFDLLGDYRIGDDVSITFEREDDTHTVELQVEPFPEQVDPEGERGGIGIVNPVTDRELVNTPEINIDTDQIGGPSAGLMFSLEIYNQLLDEDITKGHQIAGTGSIDEQGNVGRIGGVKQKVYASHEAGADVFFAPAEQGEAGSNYEIAVETAESIGTDMEIVPVDTFEDALQYLESIS</sequence>
<keyword evidence="2" id="KW-0812">Transmembrane</keyword>
<dbReference type="SUPFAM" id="SSF50156">
    <property type="entry name" value="PDZ domain-like"/>
    <property type="match status" value="1"/>
</dbReference>
<dbReference type="GO" id="GO:0005524">
    <property type="term" value="F:ATP binding"/>
    <property type="evidence" value="ECO:0007669"/>
    <property type="project" value="InterPro"/>
</dbReference>
<dbReference type="EC" id="3.4.21.53" evidence="1"/>
<keyword evidence="6" id="KW-1185">Reference proteome</keyword>
<dbReference type="PROSITE" id="PS51786">
    <property type="entry name" value="LON_PROTEOLYTIC"/>
    <property type="match status" value="1"/>
</dbReference>
<dbReference type="Gene3D" id="2.30.42.10">
    <property type="match status" value="1"/>
</dbReference>
<protein>
    <recommendedName>
        <fullName evidence="1">endopeptidase La</fullName>
        <ecNumber evidence="1">3.4.21.53</ecNumber>
    </recommendedName>
</protein>
<dbReference type="PANTHER" id="PTHR10046">
    <property type="entry name" value="ATP DEPENDENT LON PROTEASE FAMILY MEMBER"/>
    <property type="match status" value="1"/>
</dbReference>
<feature type="active site" evidence="1">
    <location>
        <position position="289"/>
    </location>
</feature>
<dbReference type="Proteomes" id="UP001057753">
    <property type="component" value="Unassembled WGS sequence"/>
</dbReference>
<dbReference type="GO" id="GO:0030163">
    <property type="term" value="P:protein catabolic process"/>
    <property type="evidence" value="ECO:0007669"/>
    <property type="project" value="InterPro"/>
</dbReference>
<dbReference type="GO" id="GO:0004252">
    <property type="term" value="F:serine-type endopeptidase activity"/>
    <property type="evidence" value="ECO:0007669"/>
    <property type="project" value="UniProtKB-UniRule"/>
</dbReference>
<accession>A0A9Q4FYA3</accession>
<comment type="similarity">
    <text evidence="1">Belongs to the peptidase S16 family.</text>
</comment>
<keyword evidence="1" id="KW-0645">Protease</keyword>
<keyword evidence="1" id="KW-0378">Hydrolase</keyword>
<comment type="caution">
    <text evidence="5">The sequence shown here is derived from an EMBL/GenBank/DDBJ whole genome shotgun (WGS) entry which is preliminary data.</text>
</comment>
<dbReference type="PROSITE" id="PS50106">
    <property type="entry name" value="PDZ"/>
    <property type="match status" value="1"/>
</dbReference>
<dbReference type="RefSeq" id="WP_257820671.1">
    <property type="nucleotide sequence ID" value="NZ_JABXYM010000001.1"/>
</dbReference>
<dbReference type="InterPro" id="IPR001478">
    <property type="entry name" value="PDZ"/>
</dbReference>
<dbReference type="Pfam" id="PF13180">
    <property type="entry name" value="PDZ_2"/>
    <property type="match status" value="1"/>
</dbReference>
<organism evidence="5 6">
    <name type="scientific">Salipaludibacillus agaradhaerens</name>
    <name type="common">Bacillus agaradhaerens</name>
    <dbReference type="NCBI Taxonomy" id="76935"/>
    <lineage>
        <taxon>Bacteria</taxon>
        <taxon>Bacillati</taxon>
        <taxon>Bacillota</taxon>
        <taxon>Bacilli</taxon>
        <taxon>Bacillales</taxon>
        <taxon>Bacillaceae</taxon>
    </lineage>
</organism>
<evidence type="ECO:0000259" key="3">
    <source>
        <dbReference type="PROSITE" id="PS50106"/>
    </source>
</evidence>
<reference evidence="5" key="1">
    <citation type="submission" date="2020-06" db="EMBL/GenBank/DDBJ databases">
        <title>Insight into the genomes of haloalkaliphilic bacilli from Kenyan soda lakes.</title>
        <authorList>
            <person name="Mwirichia R."/>
            <person name="Villamizar G.C."/>
            <person name="Poehlein A."/>
            <person name="Mugweru J."/>
            <person name="Kipnyargis A."/>
            <person name="Kiplimo D."/>
            <person name="Orwa P."/>
            <person name="Daniel R."/>
        </authorList>
    </citation>
    <scope>NUCLEOTIDE SEQUENCE</scope>
    <source>
        <strain evidence="5">B1096_S55</strain>
    </source>
</reference>